<name>A0A7W9ARN9_9SPHN</name>
<feature type="signal peptide" evidence="4">
    <location>
        <begin position="1"/>
        <end position="15"/>
    </location>
</feature>
<dbReference type="Proteomes" id="UP000557739">
    <property type="component" value="Unassembled WGS sequence"/>
</dbReference>
<dbReference type="PANTHER" id="PTHR34142">
    <property type="entry name" value="ENDO-BETA-1,4-GLUCANASE A"/>
    <property type="match status" value="1"/>
</dbReference>
<evidence type="ECO:0000256" key="2">
    <source>
        <dbReference type="ARBA" id="ARBA00023295"/>
    </source>
</evidence>
<keyword evidence="1 3" id="KW-0378">Hydrolase</keyword>
<keyword evidence="2 3" id="KW-0326">Glycosidase</keyword>
<dbReference type="Gene3D" id="3.20.20.80">
    <property type="entry name" value="Glycosidases"/>
    <property type="match status" value="1"/>
</dbReference>
<dbReference type="InterPro" id="IPR017853">
    <property type="entry name" value="GH"/>
</dbReference>
<evidence type="ECO:0000256" key="4">
    <source>
        <dbReference type="SAM" id="SignalP"/>
    </source>
</evidence>
<proteinExistence type="inferred from homology"/>
<protein>
    <recommendedName>
        <fullName evidence="5">Glycoside hydrolase family 5 domain-containing protein</fullName>
    </recommendedName>
</protein>
<sequence>MLAAAFLLLAVVAVAALLAERTGEESIGSLVLGDAAGPEESSPAGPAATPPRFGVNLSGAEARGNDALRPNLVDLRHHVEQLRFDLIRYPFKMDRMTPDRIAELRVLTDYARRRDVPVILDNHNYGWPPVAAQIAFWTRFARAFPDDGSVLLDLNNEPKGVEWMRWASDAKQVVAGLRRNGIRHPILLEWPGWSAVTRFDKHEASDKPCQSAGCALDRTPGPLDPLGRTYMNGHRYFDANGSGLKAGCRQRNGIARERSGFVAFAAQLRKRGLQGYVTEAAFGNYRGIPESCKAVGEEAVRAIRANADVLRGITWWGGGRLWPDRYPFKIECPKKQRATCPVSDYQKAISPRLVTRAP</sequence>
<accession>A0A7W9ARN9</accession>
<comment type="similarity">
    <text evidence="3">Belongs to the glycosyl hydrolase 5 (cellulase A) family.</text>
</comment>
<dbReference type="InterPro" id="IPR001547">
    <property type="entry name" value="Glyco_hydro_5"/>
</dbReference>
<evidence type="ECO:0000313" key="6">
    <source>
        <dbReference type="EMBL" id="MBB5699308.1"/>
    </source>
</evidence>
<keyword evidence="4" id="KW-0732">Signal</keyword>
<feature type="domain" description="Glycoside hydrolase family 5" evidence="5">
    <location>
        <begin position="54"/>
        <end position="316"/>
    </location>
</feature>
<dbReference type="GO" id="GO:0009251">
    <property type="term" value="P:glucan catabolic process"/>
    <property type="evidence" value="ECO:0007669"/>
    <property type="project" value="TreeGrafter"/>
</dbReference>
<reference evidence="6 7" key="1">
    <citation type="submission" date="2020-08" db="EMBL/GenBank/DDBJ databases">
        <title>Genomic Encyclopedia of Type Strains, Phase IV (KMG-IV): sequencing the most valuable type-strain genomes for metagenomic binning, comparative biology and taxonomic classification.</title>
        <authorList>
            <person name="Goeker M."/>
        </authorList>
    </citation>
    <scope>NUCLEOTIDE SEQUENCE [LARGE SCALE GENOMIC DNA]</scope>
    <source>
        <strain evidence="6 7">DSM 27244</strain>
    </source>
</reference>
<evidence type="ECO:0000313" key="7">
    <source>
        <dbReference type="Proteomes" id="UP000557739"/>
    </source>
</evidence>
<comment type="caution">
    <text evidence="6">The sequence shown here is derived from an EMBL/GenBank/DDBJ whole genome shotgun (WGS) entry which is preliminary data.</text>
</comment>
<dbReference type="AlphaFoldDB" id="A0A7W9ARN9"/>
<gene>
    <name evidence="6" type="ORF">FHR19_002674</name>
</gene>
<keyword evidence="7" id="KW-1185">Reference proteome</keyword>
<feature type="chain" id="PRO_5030836690" description="Glycoside hydrolase family 5 domain-containing protein" evidence="4">
    <location>
        <begin position="16"/>
        <end position="358"/>
    </location>
</feature>
<evidence type="ECO:0000256" key="1">
    <source>
        <dbReference type="ARBA" id="ARBA00022801"/>
    </source>
</evidence>
<dbReference type="PANTHER" id="PTHR34142:SF1">
    <property type="entry name" value="GLYCOSIDE HYDROLASE FAMILY 5 DOMAIN-CONTAINING PROTEIN"/>
    <property type="match status" value="1"/>
</dbReference>
<dbReference type="RefSeq" id="WP_184029220.1">
    <property type="nucleotide sequence ID" value="NZ_JACIJJ010000004.1"/>
</dbReference>
<dbReference type="GO" id="GO:0004553">
    <property type="term" value="F:hydrolase activity, hydrolyzing O-glycosyl compounds"/>
    <property type="evidence" value="ECO:0007669"/>
    <property type="project" value="InterPro"/>
</dbReference>
<dbReference type="EMBL" id="JACIJJ010000004">
    <property type="protein sequence ID" value="MBB5699308.1"/>
    <property type="molecule type" value="Genomic_DNA"/>
</dbReference>
<organism evidence="6 7">
    <name type="scientific">Sphingomonas yantingensis</name>
    <dbReference type="NCBI Taxonomy" id="1241761"/>
    <lineage>
        <taxon>Bacteria</taxon>
        <taxon>Pseudomonadati</taxon>
        <taxon>Pseudomonadota</taxon>
        <taxon>Alphaproteobacteria</taxon>
        <taxon>Sphingomonadales</taxon>
        <taxon>Sphingomonadaceae</taxon>
        <taxon>Sphingomonas</taxon>
    </lineage>
</organism>
<evidence type="ECO:0000256" key="3">
    <source>
        <dbReference type="RuleBase" id="RU361153"/>
    </source>
</evidence>
<evidence type="ECO:0000259" key="5">
    <source>
        <dbReference type="Pfam" id="PF00150"/>
    </source>
</evidence>
<dbReference type="SUPFAM" id="SSF51445">
    <property type="entry name" value="(Trans)glycosidases"/>
    <property type="match status" value="1"/>
</dbReference>
<dbReference type="Pfam" id="PF00150">
    <property type="entry name" value="Cellulase"/>
    <property type="match status" value="1"/>
</dbReference>